<keyword evidence="2" id="KW-0547">Nucleotide-binding</keyword>
<evidence type="ECO:0008006" key="7">
    <source>
        <dbReference type="Google" id="ProtNLM"/>
    </source>
</evidence>
<dbReference type="GO" id="GO:0016887">
    <property type="term" value="F:ATP hydrolysis activity"/>
    <property type="evidence" value="ECO:0007669"/>
    <property type="project" value="InterPro"/>
</dbReference>
<dbReference type="AlphaFoldDB" id="A0A7S3H9B5"/>
<gene>
    <name evidence="6" type="ORF">SELO1098_LOCUS17556</name>
</gene>
<organism evidence="6">
    <name type="scientific">Spumella elongata</name>
    <dbReference type="NCBI Taxonomy" id="89044"/>
    <lineage>
        <taxon>Eukaryota</taxon>
        <taxon>Sar</taxon>
        <taxon>Stramenopiles</taxon>
        <taxon>Ochrophyta</taxon>
        <taxon>Chrysophyceae</taxon>
        <taxon>Chromulinales</taxon>
        <taxon>Chromulinaceae</taxon>
        <taxon>Spumella</taxon>
    </lineage>
</organism>
<dbReference type="GO" id="GO:0005524">
    <property type="term" value="F:ATP binding"/>
    <property type="evidence" value="ECO:0007669"/>
    <property type="project" value="UniProtKB-KW"/>
</dbReference>
<dbReference type="InterPro" id="IPR037196">
    <property type="entry name" value="HSP90_C"/>
</dbReference>
<proteinExistence type="inferred from homology"/>
<dbReference type="Gene3D" id="1.20.120.790">
    <property type="entry name" value="Heat shock protein 90, C-terminal domain"/>
    <property type="match status" value="1"/>
</dbReference>
<protein>
    <recommendedName>
        <fullName evidence="7">Heat shock protein 90</fullName>
    </recommendedName>
</protein>
<feature type="compositionally biased region" description="Acidic residues" evidence="5">
    <location>
        <begin position="222"/>
        <end position="243"/>
    </location>
</feature>
<name>A0A7S3H9B5_9STRA</name>
<evidence type="ECO:0000256" key="5">
    <source>
        <dbReference type="SAM" id="MobiDB-lite"/>
    </source>
</evidence>
<dbReference type="InterPro" id="IPR001404">
    <property type="entry name" value="Hsp90_fam"/>
</dbReference>
<dbReference type="EMBL" id="HBIC01034503">
    <property type="protein sequence ID" value="CAE0288713.1"/>
    <property type="molecule type" value="Transcribed_RNA"/>
</dbReference>
<dbReference type="SUPFAM" id="SSF54211">
    <property type="entry name" value="Ribosomal protein S5 domain 2-like"/>
    <property type="match status" value="1"/>
</dbReference>
<dbReference type="GO" id="GO:0140662">
    <property type="term" value="F:ATP-dependent protein folding chaperone"/>
    <property type="evidence" value="ECO:0007669"/>
    <property type="project" value="InterPro"/>
</dbReference>
<comment type="similarity">
    <text evidence="1">Belongs to the heat shock protein 90 family.</text>
</comment>
<feature type="region of interest" description="Disordered" evidence="5">
    <location>
        <begin position="222"/>
        <end position="251"/>
    </location>
</feature>
<evidence type="ECO:0000256" key="2">
    <source>
        <dbReference type="ARBA" id="ARBA00022741"/>
    </source>
</evidence>
<reference evidence="6" key="1">
    <citation type="submission" date="2021-01" db="EMBL/GenBank/DDBJ databases">
        <authorList>
            <person name="Corre E."/>
            <person name="Pelletier E."/>
            <person name="Niang G."/>
            <person name="Scheremetjew M."/>
            <person name="Finn R."/>
            <person name="Kale V."/>
            <person name="Holt S."/>
            <person name="Cochrane G."/>
            <person name="Meng A."/>
            <person name="Brown T."/>
            <person name="Cohen L."/>
        </authorList>
    </citation>
    <scope>NUCLEOTIDE SEQUENCE</scope>
    <source>
        <strain evidence="6">CCAP 955/1</strain>
    </source>
</reference>
<dbReference type="Pfam" id="PF00183">
    <property type="entry name" value="HSP90"/>
    <property type="match status" value="1"/>
</dbReference>
<evidence type="ECO:0000313" key="6">
    <source>
        <dbReference type="EMBL" id="CAE0288713.1"/>
    </source>
</evidence>
<dbReference type="GO" id="GO:0051082">
    <property type="term" value="F:unfolded protein binding"/>
    <property type="evidence" value="ECO:0007669"/>
    <property type="project" value="InterPro"/>
</dbReference>
<evidence type="ECO:0000256" key="4">
    <source>
        <dbReference type="ARBA" id="ARBA00023186"/>
    </source>
</evidence>
<keyword evidence="3" id="KW-0067">ATP-binding</keyword>
<evidence type="ECO:0000256" key="1">
    <source>
        <dbReference type="ARBA" id="ARBA00008239"/>
    </source>
</evidence>
<accession>A0A7S3H9B5</accession>
<keyword evidence="4" id="KW-0143">Chaperone</keyword>
<dbReference type="PANTHER" id="PTHR11528">
    <property type="entry name" value="HEAT SHOCK PROTEIN 90 FAMILY MEMBER"/>
    <property type="match status" value="1"/>
</dbReference>
<evidence type="ECO:0000256" key="3">
    <source>
        <dbReference type="ARBA" id="ARBA00022840"/>
    </source>
</evidence>
<sequence length="251" mass="28744">MATWQKEIYYIAAESLEAAMKSPFMEVARKKNIEVLYLPDPIDEYAIQQMGDFDGHKLQSLTKEGLKFADEDEDVQKKRIKAYRETFKPLTKFMKELFSGKVAKVTVSQRVENSPSVIVTSQYGHSANMERIVRAQTFANPEAYKMMMASKTLELNPRHPIIVKLNALVKKDAEAQSTKDLAYMVYDSALLSSGFQHEDVEDFTQRVQRVLASSLKLDSLELEEELVIEPEEEEEEEESEDNTESAAHDEF</sequence>
<dbReference type="FunFam" id="1.20.120.790:FF:000001">
    <property type="entry name" value="Heat shock protein 90 alpha"/>
    <property type="match status" value="1"/>
</dbReference>
<dbReference type="InterPro" id="IPR020568">
    <property type="entry name" value="Ribosomal_Su5_D2-typ_SF"/>
</dbReference>
<dbReference type="SUPFAM" id="SSF110942">
    <property type="entry name" value="HSP90 C-terminal domain"/>
    <property type="match status" value="1"/>
</dbReference>
<dbReference type="Gene3D" id="3.40.50.11260">
    <property type="match status" value="1"/>
</dbReference>